<name>A0A4R5DHL4_9BACT</name>
<dbReference type="InterPro" id="IPR007712">
    <property type="entry name" value="RelE/ParE_toxin"/>
</dbReference>
<gene>
    <name evidence="2" type="ORF">E0F88_26085</name>
</gene>
<organism evidence="2 3">
    <name type="scientific">Dyadobacter psychrotolerans</name>
    <dbReference type="NCBI Taxonomy" id="2541721"/>
    <lineage>
        <taxon>Bacteria</taxon>
        <taxon>Pseudomonadati</taxon>
        <taxon>Bacteroidota</taxon>
        <taxon>Cytophagia</taxon>
        <taxon>Cytophagales</taxon>
        <taxon>Spirosomataceae</taxon>
        <taxon>Dyadobacter</taxon>
    </lineage>
</organism>
<evidence type="ECO:0000256" key="1">
    <source>
        <dbReference type="ARBA" id="ARBA00022649"/>
    </source>
</evidence>
<comment type="caution">
    <text evidence="2">The sequence shown here is derived from an EMBL/GenBank/DDBJ whole genome shotgun (WGS) entry which is preliminary data.</text>
</comment>
<keyword evidence="1" id="KW-1277">Toxin-antitoxin system</keyword>
<evidence type="ECO:0000313" key="3">
    <source>
        <dbReference type="Proteomes" id="UP000294850"/>
    </source>
</evidence>
<evidence type="ECO:0000313" key="2">
    <source>
        <dbReference type="EMBL" id="TDE11410.1"/>
    </source>
</evidence>
<dbReference type="InterPro" id="IPR035093">
    <property type="entry name" value="RelE/ParE_toxin_dom_sf"/>
</dbReference>
<dbReference type="Pfam" id="PF05016">
    <property type="entry name" value="ParE_toxin"/>
    <property type="match status" value="1"/>
</dbReference>
<dbReference type="OrthoDB" id="5574284at2"/>
<sequence>MRTGGKISKYGKKGAGIKVTSIREIFVGRYRILYNISKSETIEILAVRHSSKPL</sequence>
<protein>
    <submittedName>
        <fullName evidence="2">Type II toxin-antitoxin system RelE/ParE family toxin</fullName>
    </submittedName>
</protein>
<reference evidence="2 3" key="1">
    <citation type="submission" date="2019-03" db="EMBL/GenBank/DDBJ databases">
        <title>Dyadobacter AR-3-6 sp. nov., isolated from arctic soil.</title>
        <authorList>
            <person name="Chaudhary D.K."/>
        </authorList>
    </citation>
    <scope>NUCLEOTIDE SEQUENCE [LARGE SCALE GENOMIC DNA]</scope>
    <source>
        <strain evidence="2 3">AR-3-6</strain>
    </source>
</reference>
<keyword evidence="3" id="KW-1185">Reference proteome</keyword>
<dbReference type="Gene3D" id="3.30.2310.20">
    <property type="entry name" value="RelE-like"/>
    <property type="match status" value="1"/>
</dbReference>
<accession>A0A4R5DHL4</accession>
<dbReference type="EMBL" id="SMFL01000012">
    <property type="protein sequence ID" value="TDE11410.1"/>
    <property type="molecule type" value="Genomic_DNA"/>
</dbReference>
<dbReference type="Proteomes" id="UP000294850">
    <property type="component" value="Unassembled WGS sequence"/>
</dbReference>
<dbReference type="AlphaFoldDB" id="A0A4R5DHL4"/>
<proteinExistence type="predicted"/>